<reference evidence="2 3" key="1">
    <citation type="journal article" date="2021" name="BMC Genomics">
        <title>Telomere-to-telomere genome assembly of asparaginase-producing Trichoderma simmonsii.</title>
        <authorList>
            <person name="Chung D."/>
            <person name="Kwon Y.M."/>
            <person name="Yang Y."/>
        </authorList>
    </citation>
    <scope>NUCLEOTIDE SEQUENCE [LARGE SCALE GENOMIC DNA]</scope>
    <source>
        <strain evidence="2 3">GH-Sj1</strain>
    </source>
</reference>
<evidence type="ECO:0000313" key="2">
    <source>
        <dbReference type="EMBL" id="QYS97272.1"/>
    </source>
</evidence>
<feature type="region of interest" description="Disordered" evidence="1">
    <location>
        <begin position="68"/>
        <end position="161"/>
    </location>
</feature>
<feature type="compositionally biased region" description="Basic and acidic residues" evidence="1">
    <location>
        <begin position="141"/>
        <end position="154"/>
    </location>
</feature>
<evidence type="ECO:0000256" key="1">
    <source>
        <dbReference type="SAM" id="MobiDB-lite"/>
    </source>
</evidence>
<proteinExistence type="predicted"/>
<dbReference type="AlphaFoldDB" id="A0A8G0LAQ1"/>
<accession>A0A8G0LAQ1</accession>
<feature type="compositionally biased region" description="Basic and acidic residues" evidence="1">
    <location>
        <begin position="68"/>
        <end position="80"/>
    </location>
</feature>
<evidence type="ECO:0000313" key="3">
    <source>
        <dbReference type="Proteomes" id="UP000826661"/>
    </source>
</evidence>
<feature type="compositionally biased region" description="Low complexity" evidence="1">
    <location>
        <begin position="106"/>
        <end position="123"/>
    </location>
</feature>
<protein>
    <submittedName>
        <fullName evidence="2">Uncharacterized protein</fullName>
    </submittedName>
</protein>
<dbReference type="Proteomes" id="UP000826661">
    <property type="component" value="Chromosome II"/>
</dbReference>
<gene>
    <name evidence="2" type="ORF">H0G86_004502</name>
</gene>
<organism evidence="2 3">
    <name type="scientific">Trichoderma simmonsii</name>
    <dbReference type="NCBI Taxonomy" id="1491479"/>
    <lineage>
        <taxon>Eukaryota</taxon>
        <taxon>Fungi</taxon>
        <taxon>Dikarya</taxon>
        <taxon>Ascomycota</taxon>
        <taxon>Pezizomycotina</taxon>
        <taxon>Sordariomycetes</taxon>
        <taxon>Hypocreomycetidae</taxon>
        <taxon>Hypocreales</taxon>
        <taxon>Hypocreaceae</taxon>
        <taxon>Trichoderma</taxon>
    </lineage>
</organism>
<name>A0A8G0LAQ1_9HYPO</name>
<dbReference type="EMBL" id="CP075865">
    <property type="protein sequence ID" value="QYS97272.1"/>
    <property type="molecule type" value="Genomic_DNA"/>
</dbReference>
<sequence>MLPEVAEEKDFASELTRKLGIAATRLETEVEKDSALENSLKSDITAMLRMIGEEKDLASLLSRKLDTVVTEREVEEESPRGRSNVRNFWGKVKGLRKSSGQKQNNDRNNGNDQNQGNNRNNGRGWKHGDDSGQSDNNPDWDIVRENRHLLKDDASIDSSDD</sequence>
<keyword evidence="3" id="KW-1185">Reference proteome</keyword>